<keyword evidence="3" id="KW-1185">Reference proteome</keyword>
<dbReference type="OrthoDB" id="8042232at2759"/>
<evidence type="ECO:0000313" key="3">
    <source>
        <dbReference type="Proteomes" id="UP000275846"/>
    </source>
</evidence>
<sequence>MCLRYVDDTFMVINNCELEWLHESLNGVFPALQFTREGATGDILPFLDVTVQRLSDGKLATSVHRKDSNAEIILNYGSNHPATYKRSCVRTFSPRLPDTLRSARFASDVATRSRPNRNDELVRPGRQAAQQYPPNGQPPVSGHLMTVRPSQQTSTTCPTELVQHRSPAQE</sequence>
<dbReference type="Proteomes" id="UP000275846">
    <property type="component" value="Unassembled WGS sequence"/>
</dbReference>
<dbReference type="EMBL" id="UYSU01032906">
    <property type="protein sequence ID" value="VDL90933.1"/>
    <property type="molecule type" value="Genomic_DNA"/>
</dbReference>
<protein>
    <submittedName>
        <fullName evidence="4">Reverse transcriptase domain-containing protein</fullName>
    </submittedName>
</protein>
<organism evidence="4">
    <name type="scientific">Schistocephalus solidus</name>
    <name type="common">Tapeworm</name>
    <dbReference type="NCBI Taxonomy" id="70667"/>
    <lineage>
        <taxon>Eukaryota</taxon>
        <taxon>Metazoa</taxon>
        <taxon>Spiralia</taxon>
        <taxon>Lophotrochozoa</taxon>
        <taxon>Platyhelminthes</taxon>
        <taxon>Cestoda</taxon>
        <taxon>Eucestoda</taxon>
        <taxon>Diphyllobothriidea</taxon>
        <taxon>Diphyllobothriidae</taxon>
        <taxon>Schistocephalus</taxon>
    </lineage>
</organism>
<reference evidence="2 3" key="2">
    <citation type="submission" date="2018-11" db="EMBL/GenBank/DDBJ databases">
        <authorList>
            <consortium name="Pathogen Informatics"/>
        </authorList>
    </citation>
    <scope>NUCLEOTIDE SEQUENCE [LARGE SCALE GENOMIC DNA]</scope>
    <source>
        <strain evidence="2 3">NST_G2</strain>
    </source>
</reference>
<evidence type="ECO:0000313" key="4">
    <source>
        <dbReference type="WBParaSite" id="SSLN_0000470301-mRNA-1"/>
    </source>
</evidence>
<dbReference type="PANTHER" id="PTHR21301:SF10">
    <property type="entry name" value="REVERSE TRANSCRIPTASE DOMAIN-CONTAINING PROTEIN"/>
    <property type="match status" value="1"/>
</dbReference>
<feature type="compositionally biased region" description="Polar residues" evidence="1">
    <location>
        <begin position="148"/>
        <end position="158"/>
    </location>
</feature>
<dbReference type="WBParaSite" id="SSLN_0000470301-mRNA-1">
    <property type="protein sequence ID" value="SSLN_0000470301-mRNA-1"/>
    <property type="gene ID" value="SSLN_0000470301"/>
</dbReference>
<feature type="region of interest" description="Disordered" evidence="1">
    <location>
        <begin position="107"/>
        <end position="170"/>
    </location>
</feature>
<evidence type="ECO:0000256" key="1">
    <source>
        <dbReference type="SAM" id="MobiDB-lite"/>
    </source>
</evidence>
<dbReference type="AlphaFoldDB" id="A0A183SK00"/>
<name>A0A183SK00_SCHSO</name>
<gene>
    <name evidence="2" type="ORF">SSLN_LOCUS4548</name>
</gene>
<evidence type="ECO:0000313" key="2">
    <source>
        <dbReference type="EMBL" id="VDL90933.1"/>
    </source>
</evidence>
<reference evidence="4" key="1">
    <citation type="submission" date="2016-06" db="UniProtKB">
        <authorList>
            <consortium name="WormBaseParasite"/>
        </authorList>
    </citation>
    <scope>IDENTIFICATION</scope>
</reference>
<proteinExistence type="predicted"/>
<dbReference type="PANTHER" id="PTHR21301">
    <property type="entry name" value="REVERSE TRANSCRIPTASE"/>
    <property type="match status" value="1"/>
</dbReference>
<accession>A0A183SK00</accession>